<keyword evidence="6" id="KW-1185">Reference proteome</keyword>
<proteinExistence type="inferred from homology"/>
<evidence type="ECO:0000256" key="2">
    <source>
        <dbReference type="SAM" id="SignalP"/>
    </source>
</evidence>
<dbReference type="Pfam" id="PF26335">
    <property type="entry name" value="ARB_00930_C"/>
    <property type="match status" value="1"/>
</dbReference>
<dbReference type="STRING" id="694270.A0A395T508"/>
<keyword evidence="2" id="KW-0732">Signal</keyword>
<dbReference type="PANTHER" id="PTHR22935">
    <property type="entry name" value="PENICILLIN-BINDING PROTEIN"/>
    <property type="match status" value="1"/>
</dbReference>
<dbReference type="Gene3D" id="3.40.710.10">
    <property type="entry name" value="DD-peptidase/beta-lactamase superfamily"/>
    <property type="match status" value="1"/>
</dbReference>
<dbReference type="PANTHER" id="PTHR22935:SF95">
    <property type="entry name" value="BETA-LACTAMASE-LIKE 1-RELATED"/>
    <property type="match status" value="1"/>
</dbReference>
<feature type="domain" description="Beta-lactamase-like ARB-00930-like C-terminal" evidence="4">
    <location>
        <begin position="422"/>
        <end position="574"/>
    </location>
</feature>
<feature type="domain" description="Beta-lactamase-related" evidence="3">
    <location>
        <begin position="70"/>
        <end position="394"/>
    </location>
</feature>
<accession>A0A395T508</accession>
<gene>
    <name evidence="5" type="ORF">FLONG3_2063</name>
</gene>
<name>A0A395T508_9HYPO</name>
<feature type="signal peptide" evidence="2">
    <location>
        <begin position="1"/>
        <end position="20"/>
    </location>
</feature>
<reference evidence="5 6" key="1">
    <citation type="journal article" date="2018" name="PLoS Pathog.">
        <title>Evolution of structural diversity of trichothecenes, a family of toxins produced by plant pathogenic and entomopathogenic fungi.</title>
        <authorList>
            <person name="Proctor R.H."/>
            <person name="McCormick S.P."/>
            <person name="Kim H.S."/>
            <person name="Cardoza R.E."/>
            <person name="Stanley A.M."/>
            <person name="Lindo L."/>
            <person name="Kelly A."/>
            <person name="Brown D.W."/>
            <person name="Lee T."/>
            <person name="Vaughan M.M."/>
            <person name="Alexander N.J."/>
            <person name="Busman M."/>
            <person name="Gutierrez S."/>
        </authorList>
    </citation>
    <scope>NUCLEOTIDE SEQUENCE [LARGE SCALE GENOMIC DNA]</scope>
    <source>
        <strain evidence="5 6">NRRL 20695</strain>
    </source>
</reference>
<evidence type="ECO:0000256" key="1">
    <source>
        <dbReference type="ARBA" id="ARBA00038473"/>
    </source>
</evidence>
<comment type="caution">
    <text evidence="5">The sequence shown here is derived from an EMBL/GenBank/DDBJ whole genome shotgun (WGS) entry which is preliminary data.</text>
</comment>
<evidence type="ECO:0000259" key="4">
    <source>
        <dbReference type="Pfam" id="PF26335"/>
    </source>
</evidence>
<organism evidence="5 6">
    <name type="scientific">Fusarium longipes</name>
    <dbReference type="NCBI Taxonomy" id="694270"/>
    <lineage>
        <taxon>Eukaryota</taxon>
        <taxon>Fungi</taxon>
        <taxon>Dikarya</taxon>
        <taxon>Ascomycota</taxon>
        <taxon>Pezizomycotina</taxon>
        <taxon>Sordariomycetes</taxon>
        <taxon>Hypocreomycetidae</taxon>
        <taxon>Hypocreales</taxon>
        <taxon>Nectriaceae</taxon>
        <taxon>Fusarium</taxon>
    </lineage>
</organism>
<comment type="similarity">
    <text evidence="1">Belongs to the beta-lactamase family.</text>
</comment>
<dbReference type="EMBL" id="PXOG01000041">
    <property type="protein sequence ID" value="RGP79750.1"/>
    <property type="molecule type" value="Genomic_DNA"/>
</dbReference>
<dbReference type="SUPFAM" id="SSF56601">
    <property type="entry name" value="beta-lactamase/transpeptidase-like"/>
    <property type="match status" value="1"/>
</dbReference>
<dbReference type="InterPro" id="IPR001466">
    <property type="entry name" value="Beta-lactam-related"/>
</dbReference>
<dbReference type="OrthoDB" id="10250282at2759"/>
<dbReference type="InterPro" id="IPR012338">
    <property type="entry name" value="Beta-lactam/transpept-like"/>
</dbReference>
<dbReference type="Pfam" id="PF00144">
    <property type="entry name" value="Beta-lactamase"/>
    <property type="match status" value="1"/>
</dbReference>
<protein>
    <submittedName>
        <fullName evidence="5">Uncharacterized protein</fullName>
    </submittedName>
</protein>
<feature type="chain" id="PRO_5017276536" evidence="2">
    <location>
        <begin position="21"/>
        <end position="614"/>
    </location>
</feature>
<evidence type="ECO:0000259" key="3">
    <source>
        <dbReference type="Pfam" id="PF00144"/>
    </source>
</evidence>
<evidence type="ECO:0000313" key="5">
    <source>
        <dbReference type="EMBL" id="RGP79750.1"/>
    </source>
</evidence>
<dbReference type="AlphaFoldDB" id="A0A395T508"/>
<dbReference type="InterPro" id="IPR051478">
    <property type="entry name" value="Beta-lactamase-like_AB/R"/>
</dbReference>
<dbReference type="Proteomes" id="UP000266234">
    <property type="component" value="Unassembled WGS sequence"/>
</dbReference>
<dbReference type="InterPro" id="IPR058664">
    <property type="entry name" value="ARB_00930-like_C"/>
</dbReference>
<evidence type="ECO:0000313" key="6">
    <source>
        <dbReference type="Proteomes" id="UP000266234"/>
    </source>
</evidence>
<sequence>MPSLSKIAVVAAGALTLVDAKACPPLGAVFPAPQAPGESPLVQKAAAALKAGLDARIAAQFNNSGLSISVKSIHEGDPLFSYHFTPPNPGQGSDKIDEDTVFRIASGSKLFTALAARVNDKIDLQASILKYLPELNKTVGSDDILSLKWDDITVGSLASHLSGVGVDMAQDLAIVGAEPWAPFGLPNIPKGKGPNCSGLPGTVACTKDDLLERVNLRPPVYAPFTNPVYSNIGHALLGLVLEAAEDMPFEDIIKRDILDVVGMKSTYIDKTPPQKDLFIPEKEPTWNSTLGVFGSAGGMFSSVSDMLLLAEGILSNKFLSPAETRKWMKPEANTASWGYQVGGPWEILRSDNITSDGRLIDIYTKSGDLGLYHSQTVLIPDYDIVISIMSGGLEASANAYVTTTILSAIIQTLLPPIEKVGRDDAKTTFAGTYEDKETNSTITFTQDAGPGFKIKSWQVRGFDVLNNIGNYNFNALESGAPTKTPYVDARMYPSNLETKGETAWRAVFDRSTPEADAKFESDLFFKDGTCQTWFQQDRFVYNYLPLDLFVFVEGEDGVSEAVKSPAFNITLTKVRQPAEKKTTGEAGTNAAREKQRFGVIGLTASVMVAMMNMF</sequence>